<dbReference type="AlphaFoldDB" id="A0A9Q5ZH08"/>
<dbReference type="RefSeq" id="WP_099065925.1">
    <property type="nucleotide sequence ID" value="NZ_LAHD01000002.1"/>
</dbReference>
<protein>
    <submittedName>
        <fullName evidence="2">Uncharacterized protein</fullName>
    </submittedName>
</protein>
<name>A0A9Q5ZH08_NOSLI</name>
<reference evidence="2 3" key="1">
    <citation type="submission" date="2015-02" db="EMBL/GenBank/DDBJ databases">
        <title>Nostoc linckia genome annotation.</title>
        <authorList>
            <person name="Zhou Z."/>
        </authorList>
    </citation>
    <scope>NUCLEOTIDE SEQUENCE [LARGE SCALE GENOMIC DNA]</scope>
    <source>
        <strain evidence="3">z8</strain>
    </source>
</reference>
<evidence type="ECO:0000313" key="2">
    <source>
        <dbReference type="EMBL" id="PHK07214.1"/>
    </source>
</evidence>
<dbReference type="Proteomes" id="UP000222310">
    <property type="component" value="Unassembled WGS sequence"/>
</dbReference>
<feature type="region of interest" description="Disordered" evidence="1">
    <location>
        <begin position="196"/>
        <end position="239"/>
    </location>
</feature>
<accession>A0A9Q5ZH08</accession>
<feature type="compositionally biased region" description="Basic and acidic residues" evidence="1">
    <location>
        <begin position="199"/>
        <end position="214"/>
    </location>
</feature>
<dbReference type="EMBL" id="LAHD01000002">
    <property type="protein sequence ID" value="PHK07214.1"/>
    <property type="molecule type" value="Genomic_DNA"/>
</dbReference>
<dbReference type="GeneID" id="57092114"/>
<proteinExistence type="predicted"/>
<evidence type="ECO:0000256" key="1">
    <source>
        <dbReference type="SAM" id="MobiDB-lite"/>
    </source>
</evidence>
<evidence type="ECO:0000313" key="3">
    <source>
        <dbReference type="Proteomes" id="UP000222310"/>
    </source>
</evidence>
<comment type="caution">
    <text evidence="2">The sequence shown here is derived from an EMBL/GenBank/DDBJ whole genome shotgun (WGS) entry which is preliminary data.</text>
</comment>
<gene>
    <name evidence="2" type="ORF">VF08_01010</name>
</gene>
<organism evidence="2 3">
    <name type="scientific">Nostoc linckia z8</name>
    <dbReference type="NCBI Taxonomy" id="1628746"/>
    <lineage>
        <taxon>Bacteria</taxon>
        <taxon>Bacillati</taxon>
        <taxon>Cyanobacteriota</taxon>
        <taxon>Cyanophyceae</taxon>
        <taxon>Nostocales</taxon>
        <taxon>Nostocaceae</taxon>
        <taxon>Nostoc</taxon>
    </lineage>
</organism>
<sequence length="255" mass="28874">MTEAKPLFDVEALAAENRRKQAQKKLPPTTQKLLLFMTEMELAKEVTAALLDMADMELAHIRYIAGPVITHRSPWMDCIPPWIFKAIAIDRLKLVFEEHEKGIVGSLATPAEIVAVMMPASYEAPMGSRWTDVYLWACNEAMVSHNRLRDGVKDTWEIIGSRPVDYKSIKHDYEELARDIRAKVVEQAKQRGWVSKRTRSLEEKQTKRPTKPSEIDGQLNILESPIVEADEDEADETVAPPFGGVVQTNLFDFLG</sequence>